<keyword evidence="10" id="KW-1185">Reference proteome</keyword>
<feature type="binding site" evidence="7">
    <location>
        <position position="248"/>
    </location>
    <ligand>
        <name>beta-D-galactose</name>
        <dbReference type="ChEBI" id="CHEBI:27667"/>
    </ligand>
</feature>
<evidence type="ECO:0000256" key="8">
    <source>
        <dbReference type="PIRSR" id="PIRSR005096-3"/>
    </source>
</evidence>
<dbReference type="GO" id="GO:0033499">
    <property type="term" value="P:galactose catabolic process via UDP-galactose, Leloir pathway"/>
    <property type="evidence" value="ECO:0007669"/>
    <property type="project" value="TreeGrafter"/>
</dbReference>
<dbReference type="InterPro" id="IPR011013">
    <property type="entry name" value="Gal_mutarotase_sf_dom"/>
</dbReference>
<feature type="active site" description="Proton donor" evidence="6">
    <location>
        <position position="175"/>
    </location>
</feature>
<comment type="similarity">
    <text evidence="2 5">Belongs to the aldose epimerase family.</text>
</comment>
<accession>A0A1I2N571</accession>
<reference evidence="10" key="1">
    <citation type="submission" date="2016-10" db="EMBL/GenBank/DDBJ databases">
        <authorList>
            <person name="Varghese N."/>
            <person name="Submissions S."/>
        </authorList>
    </citation>
    <scope>NUCLEOTIDE SEQUENCE [LARGE SCALE GENOMIC DNA]</scope>
    <source>
        <strain evidence="10">FP5</strain>
    </source>
</reference>
<dbReference type="AlphaFoldDB" id="A0A1I2N571"/>
<feature type="active site" description="Proton acceptor" evidence="6">
    <location>
        <position position="306"/>
    </location>
</feature>
<evidence type="ECO:0000256" key="7">
    <source>
        <dbReference type="PIRSR" id="PIRSR005096-2"/>
    </source>
</evidence>
<evidence type="ECO:0000256" key="3">
    <source>
        <dbReference type="ARBA" id="ARBA00023235"/>
    </source>
</evidence>
<evidence type="ECO:0000313" key="9">
    <source>
        <dbReference type="EMBL" id="SFF98773.1"/>
    </source>
</evidence>
<organism evidence="9 10">
    <name type="scientific">Halobacillus alkaliphilus</name>
    <dbReference type="NCBI Taxonomy" id="396056"/>
    <lineage>
        <taxon>Bacteria</taxon>
        <taxon>Bacillati</taxon>
        <taxon>Bacillota</taxon>
        <taxon>Bacilli</taxon>
        <taxon>Bacillales</taxon>
        <taxon>Bacillaceae</taxon>
        <taxon>Halobacillus</taxon>
    </lineage>
</organism>
<dbReference type="InterPro" id="IPR008183">
    <property type="entry name" value="Aldose_1/G6P_1-epimerase"/>
</dbReference>
<dbReference type="CDD" id="cd09019">
    <property type="entry name" value="galactose_mutarotase_like"/>
    <property type="match status" value="1"/>
</dbReference>
<dbReference type="RefSeq" id="WP_089752053.1">
    <property type="nucleotide sequence ID" value="NZ_FOOG01000017.1"/>
</dbReference>
<keyword evidence="4 5" id="KW-0119">Carbohydrate metabolism</keyword>
<evidence type="ECO:0000256" key="2">
    <source>
        <dbReference type="ARBA" id="ARBA00006206"/>
    </source>
</evidence>
<dbReference type="GO" id="GO:0030246">
    <property type="term" value="F:carbohydrate binding"/>
    <property type="evidence" value="ECO:0007669"/>
    <property type="project" value="InterPro"/>
</dbReference>
<dbReference type="EMBL" id="FOOG01000017">
    <property type="protein sequence ID" value="SFF98773.1"/>
    <property type="molecule type" value="Genomic_DNA"/>
</dbReference>
<dbReference type="PIRSF" id="PIRSF005096">
    <property type="entry name" value="GALM"/>
    <property type="match status" value="1"/>
</dbReference>
<dbReference type="PANTHER" id="PTHR10091">
    <property type="entry name" value="ALDOSE-1-EPIMERASE"/>
    <property type="match status" value="1"/>
</dbReference>
<protein>
    <recommendedName>
        <fullName evidence="5">Aldose 1-epimerase</fullName>
        <ecNumber evidence="5">5.1.3.3</ecNumber>
    </recommendedName>
</protein>
<sequence length="341" mass="38350">MEITTKEVSNSWTKYDLTNDHGMKLSVLNYGGIITELHVPDENGTIENVVLGYRNLEDYKEDPNYFGALIGRVAGRIEGASFTLNGHTHSLDANEGSNHLHGGPNGFHQRIWGVTPFESNDEVGLTLSLNVSKEEDEYPGNLDVTVTYTLTNENELVVDYQAESDETTVLTLTNHSYFNLSGNYKRTLHNHHLTFNSPRFVELDDKLIPTGKWLDVNDTPFDFREGKDLVEGIVTPHPQNKVAKDGFDHYFILEDGQVRVEEPTSGRTLDITTDQPGMVMYTSNNLDDSFLLAERSAEKYLGLCMETQSSPASLHHEGFPSIVLNGDEPYHKRTTFSFKTQ</sequence>
<dbReference type="PANTHER" id="PTHR10091:SF0">
    <property type="entry name" value="GALACTOSE MUTAROTASE"/>
    <property type="match status" value="1"/>
</dbReference>
<comment type="catalytic activity">
    <reaction evidence="5">
        <text>alpha-D-glucose = beta-D-glucose</text>
        <dbReference type="Rhea" id="RHEA:10264"/>
        <dbReference type="ChEBI" id="CHEBI:15903"/>
        <dbReference type="ChEBI" id="CHEBI:17925"/>
        <dbReference type="EC" id="5.1.3.3"/>
    </reaction>
</comment>
<evidence type="ECO:0000256" key="5">
    <source>
        <dbReference type="PIRNR" id="PIRNR005096"/>
    </source>
</evidence>
<dbReference type="GO" id="GO:0004034">
    <property type="term" value="F:aldose 1-epimerase activity"/>
    <property type="evidence" value="ECO:0007669"/>
    <property type="project" value="UniProtKB-EC"/>
</dbReference>
<evidence type="ECO:0000256" key="1">
    <source>
        <dbReference type="ARBA" id="ARBA00005028"/>
    </source>
</evidence>
<evidence type="ECO:0000256" key="4">
    <source>
        <dbReference type="ARBA" id="ARBA00023277"/>
    </source>
</evidence>
<dbReference type="InterPro" id="IPR047215">
    <property type="entry name" value="Galactose_mutarotase-like"/>
</dbReference>
<dbReference type="UniPathway" id="UPA00242"/>
<name>A0A1I2N571_9BACI</name>
<dbReference type="OrthoDB" id="9779408at2"/>
<feature type="binding site" evidence="8">
    <location>
        <begin position="175"/>
        <end position="177"/>
    </location>
    <ligand>
        <name>beta-D-galactose</name>
        <dbReference type="ChEBI" id="CHEBI:27667"/>
    </ligand>
</feature>
<dbReference type="Gene3D" id="2.70.98.10">
    <property type="match status" value="1"/>
</dbReference>
<proteinExistence type="inferred from homology"/>
<dbReference type="Pfam" id="PF01263">
    <property type="entry name" value="Aldose_epim"/>
    <property type="match status" value="1"/>
</dbReference>
<dbReference type="NCBIfam" id="NF008277">
    <property type="entry name" value="PRK11055.1"/>
    <property type="match status" value="1"/>
</dbReference>
<dbReference type="GO" id="GO:0005737">
    <property type="term" value="C:cytoplasm"/>
    <property type="evidence" value="ECO:0007669"/>
    <property type="project" value="TreeGrafter"/>
</dbReference>
<dbReference type="SUPFAM" id="SSF74650">
    <property type="entry name" value="Galactose mutarotase-like"/>
    <property type="match status" value="1"/>
</dbReference>
<dbReference type="Proteomes" id="UP000198897">
    <property type="component" value="Unassembled WGS sequence"/>
</dbReference>
<comment type="pathway">
    <text evidence="1 5">Carbohydrate metabolism; hexose metabolism.</text>
</comment>
<dbReference type="GO" id="GO:0006006">
    <property type="term" value="P:glucose metabolic process"/>
    <property type="evidence" value="ECO:0007669"/>
    <property type="project" value="TreeGrafter"/>
</dbReference>
<dbReference type="InterPro" id="IPR015443">
    <property type="entry name" value="Aldose_1-epimerase"/>
</dbReference>
<evidence type="ECO:0000256" key="6">
    <source>
        <dbReference type="PIRSR" id="PIRSR005096-1"/>
    </source>
</evidence>
<evidence type="ECO:0000313" key="10">
    <source>
        <dbReference type="Proteomes" id="UP000198897"/>
    </source>
</evidence>
<dbReference type="EC" id="5.1.3.3" evidence="5"/>
<dbReference type="InterPro" id="IPR014718">
    <property type="entry name" value="GH-type_carb-bd"/>
</dbReference>
<keyword evidence="3 5" id="KW-0413">Isomerase</keyword>
<gene>
    <name evidence="9" type="ORF">SAMN05216353_11746</name>
</gene>